<evidence type="ECO:0000259" key="16">
    <source>
        <dbReference type="PROSITE" id="PS50109"/>
    </source>
</evidence>
<dbReference type="CDD" id="cd06225">
    <property type="entry name" value="HAMP"/>
    <property type="match status" value="1"/>
</dbReference>
<dbReference type="SUPFAM" id="SSF55874">
    <property type="entry name" value="ATPase domain of HSP90 chaperone/DNA topoisomerase II/histidine kinase"/>
    <property type="match status" value="1"/>
</dbReference>
<evidence type="ECO:0000256" key="6">
    <source>
        <dbReference type="ARBA" id="ARBA00022553"/>
    </source>
</evidence>
<dbReference type="InterPro" id="IPR005467">
    <property type="entry name" value="His_kinase_dom"/>
</dbReference>
<feature type="domain" description="HAMP" evidence="17">
    <location>
        <begin position="196"/>
        <end position="248"/>
    </location>
</feature>
<keyword evidence="8 15" id="KW-0812">Transmembrane</keyword>
<keyword evidence="7" id="KW-0808">Transferase</keyword>
<evidence type="ECO:0000256" key="10">
    <source>
        <dbReference type="ARBA" id="ARBA00022777"/>
    </source>
</evidence>
<evidence type="ECO:0000256" key="5">
    <source>
        <dbReference type="ARBA" id="ARBA00022519"/>
    </source>
</evidence>
<dbReference type="Gene3D" id="6.10.340.10">
    <property type="match status" value="1"/>
</dbReference>
<accession>A0A1G5Q9E2</accession>
<keyword evidence="13" id="KW-0902">Two-component regulatory system</keyword>
<dbReference type="InterPro" id="IPR050980">
    <property type="entry name" value="2C_sensor_his_kinase"/>
</dbReference>
<dbReference type="EC" id="2.7.13.3" evidence="3"/>
<dbReference type="PRINTS" id="PR00344">
    <property type="entry name" value="BCTRLSENSOR"/>
</dbReference>
<evidence type="ECO:0000256" key="13">
    <source>
        <dbReference type="ARBA" id="ARBA00023012"/>
    </source>
</evidence>
<evidence type="ECO:0000256" key="9">
    <source>
        <dbReference type="ARBA" id="ARBA00022741"/>
    </source>
</evidence>
<dbReference type="AlphaFoldDB" id="A0A1G5Q9E2"/>
<dbReference type="Gene3D" id="3.30.565.10">
    <property type="entry name" value="Histidine kinase-like ATPase, C-terminal domain"/>
    <property type="match status" value="1"/>
</dbReference>
<dbReference type="SMART" id="SM00387">
    <property type="entry name" value="HATPase_c"/>
    <property type="match status" value="1"/>
</dbReference>
<keyword evidence="6" id="KW-0597">Phosphoprotein</keyword>
<evidence type="ECO:0000256" key="1">
    <source>
        <dbReference type="ARBA" id="ARBA00000085"/>
    </source>
</evidence>
<dbReference type="InterPro" id="IPR004358">
    <property type="entry name" value="Sig_transdc_His_kin-like_C"/>
</dbReference>
<keyword evidence="19" id="KW-1185">Reference proteome</keyword>
<keyword evidence="12 15" id="KW-1133">Transmembrane helix</keyword>
<dbReference type="PROSITE" id="PS50109">
    <property type="entry name" value="HIS_KIN"/>
    <property type="match status" value="1"/>
</dbReference>
<evidence type="ECO:0000256" key="7">
    <source>
        <dbReference type="ARBA" id="ARBA00022679"/>
    </source>
</evidence>
<evidence type="ECO:0000259" key="17">
    <source>
        <dbReference type="PROSITE" id="PS50885"/>
    </source>
</evidence>
<evidence type="ECO:0000256" key="12">
    <source>
        <dbReference type="ARBA" id="ARBA00022989"/>
    </source>
</evidence>
<dbReference type="GO" id="GO:0005524">
    <property type="term" value="F:ATP binding"/>
    <property type="evidence" value="ECO:0007669"/>
    <property type="project" value="UniProtKB-KW"/>
</dbReference>
<protein>
    <recommendedName>
        <fullName evidence="3">histidine kinase</fullName>
        <ecNumber evidence="3">2.7.13.3</ecNumber>
    </recommendedName>
</protein>
<evidence type="ECO:0000313" key="18">
    <source>
        <dbReference type="EMBL" id="SCZ58282.1"/>
    </source>
</evidence>
<dbReference type="InterPro" id="IPR003661">
    <property type="entry name" value="HisK_dim/P_dom"/>
</dbReference>
<keyword evidence="10 18" id="KW-0418">Kinase</keyword>
<dbReference type="GO" id="GO:0005886">
    <property type="term" value="C:plasma membrane"/>
    <property type="evidence" value="ECO:0007669"/>
    <property type="project" value="UniProtKB-SubCell"/>
</dbReference>
<dbReference type="PROSITE" id="PS50885">
    <property type="entry name" value="HAMP"/>
    <property type="match status" value="1"/>
</dbReference>
<evidence type="ECO:0000256" key="8">
    <source>
        <dbReference type="ARBA" id="ARBA00022692"/>
    </source>
</evidence>
<dbReference type="EMBL" id="FMWD01000004">
    <property type="protein sequence ID" value="SCZ58282.1"/>
    <property type="molecule type" value="Genomic_DNA"/>
</dbReference>
<dbReference type="Pfam" id="PF00512">
    <property type="entry name" value="HisKA"/>
    <property type="match status" value="1"/>
</dbReference>
<dbReference type="RefSeq" id="WP_092995208.1">
    <property type="nucleotide sequence ID" value="NZ_FMWD01000004.1"/>
</dbReference>
<dbReference type="OrthoDB" id="9809567at2"/>
<keyword evidence="5" id="KW-0997">Cell inner membrane</keyword>
<evidence type="ECO:0000256" key="4">
    <source>
        <dbReference type="ARBA" id="ARBA00022475"/>
    </source>
</evidence>
<evidence type="ECO:0000256" key="11">
    <source>
        <dbReference type="ARBA" id="ARBA00022840"/>
    </source>
</evidence>
<feature type="domain" description="Histidine kinase" evidence="16">
    <location>
        <begin position="256"/>
        <end position="453"/>
    </location>
</feature>
<dbReference type="InterPro" id="IPR003660">
    <property type="entry name" value="HAMP_dom"/>
</dbReference>
<evidence type="ECO:0000256" key="14">
    <source>
        <dbReference type="ARBA" id="ARBA00023136"/>
    </source>
</evidence>
<evidence type="ECO:0000256" key="3">
    <source>
        <dbReference type="ARBA" id="ARBA00012438"/>
    </source>
</evidence>
<comment type="subcellular location">
    <subcellularLocation>
        <location evidence="2">Cell inner membrane</location>
        <topology evidence="2">Multi-pass membrane protein</topology>
    </subcellularLocation>
</comment>
<evidence type="ECO:0000256" key="2">
    <source>
        <dbReference type="ARBA" id="ARBA00004429"/>
    </source>
</evidence>
<evidence type="ECO:0000313" key="19">
    <source>
        <dbReference type="Proteomes" id="UP000199648"/>
    </source>
</evidence>
<dbReference type="SMART" id="SM00304">
    <property type="entry name" value="HAMP"/>
    <property type="match status" value="1"/>
</dbReference>
<gene>
    <name evidence="18" type="ORF">SAMN03097708_01653</name>
</gene>
<reference evidence="18 19" key="1">
    <citation type="submission" date="2016-10" db="EMBL/GenBank/DDBJ databases">
        <authorList>
            <person name="de Groot N.N."/>
        </authorList>
    </citation>
    <scope>NUCLEOTIDE SEQUENCE [LARGE SCALE GENOMIC DNA]</scope>
    <source>
        <strain evidence="18 19">HLD2</strain>
    </source>
</reference>
<dbReference type="InterPro" id="IPR036890">
    <property type="entry name" value="HATPase_C_sf"/>
</dbReference>
<dbReference type="InterPro" id="IPR036097">
    <property type="entry name" value="HisK_dim/P_sf"/>
</dbReference>
<dbReference type="SUPFAM" id="SSF47384">
    <property type="entry name" value="Homodimeric domain of signal transducing histidine kinase"/>
    <property type="match status" value="1"/>
</dbReference>
<keyword evidence="4" id="KW-1003">Cell membrane</keyword>
<keyword evidence="11" id="KW-0067">ATP-binding</keyword>
<dbReference type="Pfam" id="PF00672">
    <property type="entry name" value="HAMP"/>
    <property type="match status" value="1"/>
</dbReference>
<keyword evidence="9" id="KW-0547">Nucleotide-binding</keyword>
<name>A0A1G5Q9E2_9GAMM</name>
<dbReference type="CDD" id="cd00075">
    <property type="entry name" value="HATPase"/>
    <property type="match status" value="1"/>
</dbReference>
<dbReference type="SMART" id="SM00388">
    <property type="entry name" value="HisKA"/>
    <property type="match status" value="1"/>
</dbReference>
<dbReference type="Gene3D" id="1.10.287.130">
    <property type="match status" value="1"/>
</dbReference>
<proteinExistence type="predicted"/>
<dbReference type="InterPro" id="IPR003594">
    <property type="entry name" value="HATPase_dom"/>
</dbReference>
<dbReference type="PANTHER" id="PTHR44936">
    <property type="entry name" value="SENSOR PROTEIN CREC"/>
    <property type="match status" value="1"/>
</dbReference>
<dbReference type="PANTHER" id="PTHR44936:SF5">
    <property type="entry name" value="SENSOR HISTIDINE KINASE ENVZ"/>
    <property type="match status" value="1"/>
</dbReference>
<sequence length="453" mass="49027">MSRLLPATLSGRLFATLLAGLLLAQILGAVVLLRDRAAVLYKAGGVSAAQRIGDLIQVLDRLDHPTRSALLPVLNSGPLQVRILEQAPPPLPDSSPGGQHVRMLLRRLLGPERPQQMVVSTTASAPPTGETGPSPGRQGVPAAALLIVQAQLWDDAWVRIEHRVTTGHQGSWPLRLLLTLIILLASVVGLTLLIVRWLTRPLAVLATAAEGLGRDIHHTPLAETGPAEVRRAAAAFNTMQARLRSYIHERERTLAAISHDLRTPITRLRLRAELINHEELRAKVNDDLVEMEEMTAAALDLLRGVNREEPVQPVDMMALLGSLQADHEEAGEAVVLEGTTQTPYPGRPLALKRLFANLLGNALNYGGQAGVRVDDRADRLEVTVADRGPGIPEAQLETVFEPFYRLERSRSRETGGVGLGLAVARDIARLHGGELHLQNRTGGGLEAVLTLPR</sequence>
<dbReference type="STRING" id="415747.SAMN03097708_01653"/>
<dbReference type="CDD" id="cd00082">
    <property type="entry name" value="HisKA"/>
    <property type="match status" value="1"/>
</dbReference>
<dbReference type="Pfam" id="PF02518">
    <property type="entry name" value="HATPase_c"/>
    <property type="match status" value="1"/>
</dbReference>
<evidence type="ECO:0000256" key="15">
    <source>
        <dbReference type="SAM" id="Phobius"/>
    </source>
</evidence>
<organism evidence="18 19">
    <name type="scientific">Thiohalomonas denitrificans</name>
    <dbReference type="NCBI Taxonomy" id="415747"/>
    <lineage>
        <taxon>Bacteria</taxon>
        <taxon>Pseudomonadati</taxon>
        <taxon>Pseudomonadota</taxon>
        <taxon>Gammaproteobacteria</taxon>
        <taxon>Thiohalomonadales</taxon>
        <taxon>Thiohalomonadaceae</taxon>
        <taxon>Thiohalomonas</taxon>
    </lineage>
</organism>
<dbReference type="Proteomes" id="UP000199648">
    <property type="component" value="Unassembled WGS sequence"/>
</dbReference>
<comment type="catalytic activity">
    <reaction evidence="1">
        <text>ATP + protein L-histidine = ADP + protein N-phospho-L-histidine.</text>
        <dbReference type="EC" id="2.7.13.3"/>
    </reaction>
</comment>
<feature type="transmembrane region" description="Helical" evidence="15">
    <location>
        <begin position="172"/>
        <end position="195"/>
    </location>
</feature>
<keyword evidence="14 15" id="KW-0472">Membrane</keyword>
<dbReference type="GO" id="GO:0000155">
    <property type="term" value="F:phosphorelay sensor kinase activity"/>
    <property type="evidence" value="ECO:0007669"/>
    <property type="project" value="InterPro"/>
</dbReference>